<keyword evidence="1" id="KW-0812">Transmembrane</keyword>
<feature type="transmembrane region" description="Helical" evidence="1">
    <location>
        <begin position="59"/>
        <end position="80"/>
    </location>
</feature>
<feature type="transmembrane region" description="Helical" evidence="1">
    <location>
        <begin position="86"/>
        <end position="107"/>
    </location>
</feature>
<evidence type="ECO:0008006" key="4">
    <source>
        <dbReference type="Google" id="ProtNLM"/>
    </source>
</evidence>
<dbReference type="RefSeq" id="WP_073165598.1">
    <property type="nucleotide sequence ID" value="NZ_FQUW01000022.1"/>
</dbReference>
<accession>A0A1M5ALE4</accession>
<gene>
    <name evidence="2" type="ORF">SAMN02745218_01938</name>
</gene>
<dbReference type="Proteomes" id="UP000184196">
    <property type="component" value="Unassembled WGS sequence"/>
</dbReference>
<evidence type="ECO:0000313" key="2">
    <source>
        <dbReference type="EMBL" id="SHF30937.1"/>
    </source>
</evidence>
<evidence type="ECO:0000256" key="1">
    <source>
        <dbReference type="SAM" id="Phobius"/>
    </source>
</evidence>
<proteinExistence type="predicted"/>
<keyword evidence="1" id="KW-1133">Transmembrane helix</keyword>
<feature type="transmembrane region" description="Helical" evidence="1">
    <location>
        <begin position="12"/>
        <end position="31"/>
    </location>
</feature>
<protein>
    <recommendedName>
        <fullName evidence="4">DUF1097 domain-containing protein</fullName>
    </recommendedName>
</protein>
<organism evidence="2 3">
    <name type="scientific">Desulfofundulus australicus DSM 11792</name>
    <dbReference type="NCBI Taxonomy" id="1121425"/>
    <lineage>
        <taxon>Bacteria</taxon>
        <taxon>Bacillati</taxon>
        <taxon>Bacillota</taxon>
        <taxon>Clostridia</taxon>
        <taxon>Eubacteriales</taxon>
        <taxon>Peptococcaceae</taxon>
        <taxon>Desulfofundulus</taxon>
    </lineage>
</organism>
<reference evidence="3" key="1">
    <citation type="submission" date="2016-11" db="EMBL/GenBank/DDBJ databases">
        <authorList>
            <person name="Varghese N."/>
            <person name="Submissions S."/>
        </authorList>
    </citation>
    <scope>NUCLEOTIDE SEQUENCE [LARGE SCALE GENOMIC DNA]</scope>
    <source>
        <strain evidence="3">DSM 11792</strain>
    </source>
</reference>
<dbReference type="OrthoDB" id="5739127at2"/>
<keyword evidence="1" id="KW-0472">Membrane</keyword>
<name>A0A1M5ALE4_9FIRM</name>
<feature type="transmembrane region" description="Helical" evidence="1">
    <location>
        <begin position="114"/>
        <end position="130"/>
    </location>
</feature>
<evidence type="ECO:0000313" key="3">
    <source>
        <dbReference type="Proteomes" id="UP000184196"/>
    </source>
</evidence>
<feature type="transmembrane region" description="Helical" evidence="1">
    <location>
        <begin position="142"/>
        <end position="166"/>
    </location>
</feature>
<keyword evidence="3" id="KW-1185">Reference proteome</keyword>
<sequence>MENQKAPQVPFSAKIVLGILIVALVLVSLIIFETYHIPSWPAYVAMILFFIVHENVALVPNIIVGGAFGIFCFFLLEVFLKATAPLMGGILIPVLIFVGVFVFLIVLLTDYLPYLFNSFAFLYFTISILASESAHNNPMAWVTWLATEVIGGLLLILGVIGSFKVLGNMLRSAARSDASKST</sequence>
<dbReference type="EMBL" id="FQUW01000022">
    <property type="protein sequence ID" value="SHF30937.1"/>
    <property type="molecule type" value="Genomic_DNA"/>
</dbReference>
<dbReference type="AlphaFoldDB" id="A0A1M5ALE4"/>